<dbReference type="Pfam" id="PF18887">
    <property type="entry name" value="MBG_3"/>
    <property type="match status" value="1"/>
</dbReference>
<dbReference type="Proteomes" id="UP001261624">
    <property type="component" value="Unassembled WGS sequence"/>
</dbReference>
<proteinExistence type="predicted"/>
<protein>
    <submittedName>
        <fullName evidence="2">MBG domain-containing protein</fullName>
    </submittedName>
</protein>
<evidence type="ECO:0000313" key="2">
    <source>
        <dbReference type="EMBL" id="MDT0691967.1"/>
    </source>
</evidence>
<dbReference type="InterPro" id="IPR043772">
    <property type="entry name" value="MBG_3"/>
</dbReference>
<gene>
    <name evidence="2" type="ORF">RM549_19430</name>
</gene>
<feature type="non-terminal residue" evidence="2">
    <location>
        <position position="134"/>
    </location>
</feature>
<sequence>TVKNVAASLNHEETTLKFAPQQGYTNAGTYPVTVSTEETENYLSASKEVSLEIENAEITGVAFAGDTFIYDGSPHSIFVTGLPEGATVEYADNRQINAGTYPVTATISQENYNNKILTADLIIEKAEAIITAEA</sequence>
<reference evidence="2 3" key="1">
    <citation type="submission" date="2023-09" db="EMBL/GenBank/DDBJ databases">
        <authorList>
            <person name="Rey-Velasco X."/>
        </authorList>
    </citation>
    <scope>NUCLEOTIDE SEQUENCE [LARGE SCALE GENOMIC DNA]</scope>
    <source>
        <strain evidence="2 3">F188</strain>
    </source>
</reference>
<dbReference type="RefSeq" id="WP_311687780.1">
    <property type="nucleotide sequence ID" value="NZ_JAVRHM010000082.1"/>
</dbReference>
<feature type="domain" description="MBG" evidence="1">
    <location>
        <begin position="67"/>
        <end position="126"/>
    </location>
</feature>
<dbReference type="Gene3D" id="2.60.40.2060">
    <property type="match status" value="1"/>
</dbReference>
<dbReference type="EMBL" id="JAVRHM010000082">
    <property type="protein sequence ID" value="MDT0691967.1"/>
    <property type="molecule type" value="Genomic_DNA"/>
</dbReference>
<keyword evidence="3" id="KW-1185">Reference proteome</keyword>
<comment type="caution">
    <text evidence="2">The sequence shown here is derived from an EMBL/GenBank/DDBJ whole genome shotgun (WGS) entry which is preliminary data.</text>
</comment>
<evidence type="ECO:0000259" key="1">
    <source>
        <dbReference type="Pfam" id="PF18887"/>
    </source>
</evidence>
<accession>A0ABU3E7R8</accession>
<feature type="non-terminal residue" evidence="2">
    <location>
        <position position="1"/>
    </location>
</feature>
<organism evidence="2 3">
    <name type="scientific">Autumnicola patrickiae</name>
    <dbReference type="NCBI Taxonomy" id="3075591"/>
    <lineage>
        <taxon>Bacteria</taxon>
        <taxon>Pseudomonadati</taxon>
        <taxon>Bacteroidota</taxon>
        <taxon>Flavobacteriia</taxon>
        <taxon>Flavobacteriales</taxon>
        <taxon>Flavobacteriaceae</taxon>
        <taxon>Autumnicola</taxon>
    </lineage>
</organism>
<evidence type="ECO:0000313" key="3">
    <source>
        <dbReference type="Proteomes" id="UP001261624"/>
    </source>
</evidence>
<name>A0ABU3E7R8_9FLAO</name>